<sequence>MTKTPEAQLDDAKQLGFDKLYEQIFSKDGKSDKYNKHCDVFNGKDKEGVKKLCTKFVYFLEKIAEIKEYYERGDHCNYMHYWLYDEIGKIHNKEQSKTFGNLSSSKEFIEVSKKVNKEINRYTTCTIKPENDVRLDELIKRKLSFIYLKKFNDIKKIIESQGQNKCKYKTYLTNISPLYKKYKEEKCKNLGIFGSGPNYADCSSTSKYDPNKLIPKLNDCKGNEATGSGNRGTGSWFFGLLGSSDGSSKENRESGASRVAKPTAQGGDKRAQDAPKTLSGSPGPQSLTLSTSARGSGIKPAGAGADKGSISGPSANLKPGTSMSPQTKEIPVHGIPSVPPSSEIVRDAVALPIAESPSTSGTVNEKLDSSFYRNIIMGVAILGTIFFLFYYNMVNAHSILFPKRKRKKKIFERNYYEEYEKEFEKYDSENESLDSQSDRYYLNYQAEGDYEVQGSGFQV</sequence>
<dbReference type="RefSeq" id="XP_001612469.1">
    <property type="nucleotide sequence ID" value="XM_001612419.1"/>
</dbReference>
<reference evidence="3 4" key="1">
    <citation type="journal article" date="2008" name="Nature">
        <title>Comparative genomics of the neglected human malaria parasite Plasmodium vivax.</title>
        <authorList>
            <person name="Carlton J.M."/>
            <person name="Adams J.H."/>
            <person name="Silva J.C."/>
            <person name="Bidwell S.L."/>
            <person name="Lorenzi H."/>
            <person name="Caler E."/>
            <person name="Crabtree J."/>
            <person name="Angiuoli S.V."/>
            <person name="Merino E.F."/>
            <person name="Amedeo P."/>
            <person name="Cheng Q."/>
            <person name="Coulson R.M."/>
            <person name="Crabb B.S."/>
            <person name="Del Portillo H.A."/>
            <person name="Essien K."/>
            <person name="Feldblyum T.V."/>
            <person name="Fernandez-Becerra C."/>
            <person name="Gilson P.R."/>
            <person name="Gueye A.H."/>
            <person name="Guo X."/>
            <person name="Kang'a S."/>
            <person name="Kooij T.W."/>
            <person name="Korsinczky M."/>
            <person name="Meyer E.V."/>
            <person name="Nene V."/>
            <person name="Paulsen I."/>
            <person name="White O."/>
            <person name="Ralph S.A."/>
            <person name="Ren Q."/>
            <person name="Sargeant T.J."/>
            <person name="Salzberg S.L."/>
            <person name="Stoeckert C.J."/>
            <person name="Sullivan S.A."/>
            <person name="Yamamoto M.M."/>
            <person name="Hoffman S.L."/>
            <person name="Wortman J.R."/>
            <person name="Gardner M.J."/>
            <person name="Galinski M.R."/>
            <person name="Barnwell J.W."/>
            <person name="Fraser-Liggett C.M."/>
        </authorList>
    </citation>
    <scope>NUCLEOTIDE SEQUENCE [LARGE SCALE GENOMIC DNA]</scope>
    <source>
        <strain evidence="3 4">Salvador I</strain>
    </source>
</reference>
<comment type="caution">
    <text evidence="3">The sequence shown here is derived from an EMBL/GenBank/DDBJ whole genome shotgun (WGS) entry which is preliminary data.</text>
</comment>
<dbReference type="GeneID" id="5471695"/>
<keyword evidence="2" id="KW-0472">Membrane</keyword>
<evidence type="ECO:0000256" key="1">
    <source>
        <dbReference type="SAM" id="MobiDB-lite"/>
    </source>
</evidence>
<gene>
    <name evidence="3" type="ORF">PVX_076195</name>
</gene>
<dbReference type="EMBL" id="AAKM01000278">
    <property type="protein sequence ID" value="EDL42676.1"/>
    <property type="molecule type" value="Genomic_DNA"/>
</dbReference>
<proteinExistence type="predicted"/>
<feature type="region of interest" description="Disordered" evidence="1">
    <location>
        <begin position="246"/>
        <end position="339"/>
    </location>
</feature>
<keyword evidence="2" id="KW-0812">Transmembrane</keyword>
<evidence type="ECO:0000313" key="3">
    <source>
        <dbReference type="EMBL" id="EDL42676.1"/>
    </source>
</evidence>
<dbReference type="InParanoid" id="A5KD93"/>
<dbReference type="InterPro" id="IPR008780">
    <property type="entry name" value="Plasmodium_Vir"/>
</dbReference>
<evidence type="ECO:0000313" key="4">
    <source>
        <dbReference type="Proteomes" id="UP000008333"/>
    </source>
</evidence>
<dbReference type="Proteomes" id="UP000008333">
    <property type="component" value="Unassembled WGS sequence"/>
</dbReference>
<feature type="compositionally biased region" description="Polar residues" evidence="1">
    <location>
        <begin position="278"/>
        <end position="294"/>
    </location>
</feature>
<keyword evidence="2" id="KW-1133">Transmembrane helix</keyword>
<protein>
    <submittedName>
        <fullName evidence="3">Variable surface protein Vir12-related</fullName>
    </submittedName>
</protein>
<keyword evidence="4" id="KW-1185">Reference proteome</keyword>
<accession>A5KD93</accession>
<feature type="compositionally biased region" description="Polar residues" evidence="1">
    <location>
        <begin position="311"/>
        <end position="327"/>
    </location>
</feature>
<dbReference type="Pfam" id="PF05795">
    <property type="entry name" value="Plasmodium_Vir"/>
    <property type="match status" value="1"/>
</dbReference>
<evidence type="ECO:0000256" key="2">
    <source>
        <dbReference type="SAM" id="Phobius"/>
    </source>
</evidence>
<dbReference type="VEuPathDB" id="PlasmoDB:PVX_076195"/>
<name>A5KD93_PLAVS</name>
<feature type="transmembrane region" description="Helical" evidence="2">
    <location>
        <begin position="375"/>
        <end position="401"/>
    </location>
</feature>
<dbReference type="KEGG" id="pvx:PVX_076195"/>
<dbReference type="AlphaFoldDB" id="A5KD93"/>
<organism evidence="3 4">
    <name type="scientific">Plasmodium vivax (strain Salvador I)</name>
    <dbReference type="NCBI Taxonomy" id="126793"/>
    <lineage>
        <taxon>Eukaryota</taxon>
        <taxon>Sar</taxon>
        <taxon>Alveolata</taxon>
        <taxon>Apicomplexa</taxon>
        <taxon>Aconoidasida</taxon>
        <taxon>Haemosporida</taxon>
        <taxon>Plasmodiidae</taxon>
        <taxon>Plasmodium</taxon>
        <taxon>Plasmodium (Plasmodium)</taxon>
    </lineage>
</organism>
<dbReference type="PhylomeDB" id="A5KD93"/>